<keyword evidence="2" id="KW-0378">Hydrolase</keyword>
<proteinExistence type="predicted"/>
<dbReference type="EMBL" id="FQUM01000001">
    <property type="protein sequence ID" value="SHE34757.1"/>
    <property type="molecule type" value="Genomic_DNA"/>
</dbReference>
<sequence length="154" mass="17844">MKPLKKKGWVIPPLQNGDFVANMEKVLEVYKCPNNPARPVVCMDESPKQLIVETKTPIEMKPGSEGKHDYEYIRKGLCNIFMSNEPLNGKRYVKVTETKTKEDWAEFLSEIAVRYKDADKITLVMDNHNTHKPGSLYETYKPEEAKRIWEGKLK</sequence>
<organism evidence="2 3">
    <name type="scientific">Mariniphaga anaerophila</name>
    <dbReference type="NCBI Taxonomy" id="1484053"/>
    <lineage>
        <taxon>Bacteria</taxon>
        <taxon>Pseudomonadati</taxon>
        <taxon>Bacteroidota</taxon>
        <taxon>Bacteroidia</taxon>
        <taxon>Marinilabiliales</taxon>
        <taxon>Prolixibacteraceae</taxon>
        <taxon>Mariniphaga</taxon>
    </lineage>
</organism>
<keyword evidence="2" id="KW-0540">Nuclease</keyword>
<evidence type="ECO:0000313" key="2">
    <source>
        <dbReference type="EMBL" id="SHE34757.1"/>
    </source>
</evidence>
<dbReference type="AlphaFoldDB" id="A0A1M4SRY4"/>
<dbReference type="Pfam" id="PF13358">
    <property type="entry name" value="DDE_3"/>
    <property type="match status" value="1"/>
</dbReference>
<dbReference type="Proteomes" id="UP000184164">
    <property type="component" value="Unassembled WGS sequence"/>
</dbReference>
<dbReference type="NCBIfam" id="NF033545">
    <property type="entry name" value="transpos_IS630"/>
    <property type="match status" value="1"/>
</dbReference>
<dbReference type="OrthoDB" id="165456at2"/>
<name>A0A1M4SRY4_9BACT</name>
<dbReference type="InterPro" id="IPR038717">
    <property type="entry name" value="Tc1-like_DDE_dom"/>
</dbReference>
<dbReference type="STRING" id="1484053.SAMN05444274_101119"/>
<protein>
    <submittedName>
        <fullName evidence="2">DDE superfamily endonuclease</fullName>
    </submittedName>
</protein>
<keyword evidence="3" id="KW-1185">Reference proteome</keyword>
<keyword evidence="2" id="KW-0255">Endonuclease</keyword>
<accession>A0A1M4SRY4</accession>
<dbReference type="GO" id="GO:0004519">
    <property type="term" value="F:endonuclease activity"/>
    <property type="evidence" value="ECO:0007669"/>
    <property type="project" value="UniProtKB-KW"/>
</dbReference>
<gene>
    <name evidence="2" type="ORF">SAMN05444274_101119</name>
</gene>
<feature type="domain" description="Tc1-like transposase DDE" evidence="1">
    <location>
        <begin position="39"/>
        <end position="143"/>
    </location>
</feature>
<dbReference type="InterPro" id="IPR047655">
    <property type="entry name" value="Transpos_IS630-like"/>
</dbReference>
<evidence type="ECO:0000313" key="3">
    <source>
        <dbReference type="Proteomes" id="UP000184164"/>
    </source>
</evidence>
<evidence type="ECO:0000259" key="1">
    <source>
        <dbReference type="Pfam" id="PF13358"/>
    </source>
</evidence>
<reference evidence="2 3" key="1">
    <citation type="submission" date="2016-11" db="EMBL/GenBank/DDBJ databases">
        <authorList>
            <person name="Jaros S."/>
            <person name="Januszkiewicz K."/>
            <person name="Wedrychowicz H."/>
        </authorList>
    </citation>
    <scope>NUCLEOTIDE SEQUENCE [LARGE SCALE GENOMIC DNA]</scope>
    <source>
        <strain evidence="2 3">DSM 26910</strain>
    </source>
</reference>